<feature type="compositionally biased region" description="Basic and acidic residues" evidence="1">
    <location>
        <begin position="10"/>
        <end position="25"/>
    </location>
</feature>
<feature type="compositionally biased region" description="Basic and acidic residues" evidence="1">
    <location>
        <begin position="364"/>
        <end position="380"/>
    </location>
</feature>
<feature type="region of interest" description="Disordered" evidence="1">
    <location>
        <begin position="1"/>
        <end position="48"/>
    </location>
</feature>
<protein>
    <submittedName>
        <fullName evidence="2">Prolyl oligopeptidase family protein</fullName>
    </submittedName>
</protein>
<feature type="compositionally biased region" description="Basic residues" evidence="1">
    <location>
        <begin position="219"/>
        <end position="235"/>
    </location>
</feature>
<gene>
    <name evidence="2" type="ORF">AVDCRST_MAG44-1368</name>
</gene>
<feature type="region of interest" description="Disordered" evidence="1">
    <location>
        <begin position="62"/>
        <end position="169"/>
    </location>
</feature>
<feature type="compositionally biased region" description="Basic and acidic residues" evidence="1">
    <location>
        <begin position="105"/>
        <end position="124"/>
    </location>
</feature>
<evidence type="ECO:0000313" key="2">
    <source>
        <dbReference type="EMBL" id="CAA9510598.1"/>
    </source>
</evidence>
<name>A0A6J4T0S4_9SPHN</name>
<dbReference type="EMBL" id="CADCVY010000093">
    <property type="protein sequence ID" value="CAA9510598.1"/>
    <property type="molecule type" value="Genomic_DNA"/>
</dbReference>
<evidence type="ECO:0000256" key="1">
    <source>
        <dbReference type="SAM" id="MobiDB-lite"/>
    </source>
</evidence>
<feature type="compositionally biased region" description="Basic residues" evidence="1">
    <location>
        <begin position="26"/>
        <end position="46"/>
    </location>
</feature>
<organism evidence="2">
    <name type="scientific">uncultured Sphingomonas sp</name>
    <dbReference type="NCBI Taxonomy" id="158754"/>
    <lineage>
        <taxon>Bacteria</taxon>
        <taxon>Pseudomonadati</taxon>
        <taxon>Pseudomonadota</taxon>
        <taxon>Alphaproteobacteria</taxon>
        <taxon>Sphingomonadales</taxon>
        <taxon>Sphingomonadaceae</taxon>
        <taxon>Sphingomonas</taxon>
        <taxon>environmental samples</taxon>
    </lineage>
</organism>
<sequence>RPPGAACRSPGREHGGHARCREPQGRRRRRDPRRRRRQSHRLHFCRRQTDLDLHRSAVQRPGQVSVQGLAEAAARQLPRRDAGRAEAADLRRQRQRPGALLRVRPNQEDAGRSDVRAPGTERADTCPGQIGGRARRRRSHDPGLSNAAGWAGRQEPSGRGPPAPWTKRSRRVGFQLAGAISRRPRLCRAAAAVPRFRRLRRCVAQRERLPQLADVHRRHHRLGQVARHPGHRRPKQARDPRLVLWRLCSAAVRGYRARALQGGGGDRAGDRPGADQGGSAGLHQPPHCRAGDRFRPPRRGGLPAAQRRRNPGAGAAGPRRSRQQRAYRPIAEDGCGPEGGWQAERVPHLQGARPLSRRFPRAHPVADPRRHLARADHRSV</sequence>
<dbReference type="AlphaFoldDB" id="A0A6J4T0S4"/>
<reference evidence="2" key="1">
    <citation type="submission" date="2020-02" db="EMBL/GenBank/DDBJ databases">
        <authorList>
            <person name="Meier V. D."/>
        </authorList>
    </citation>
    <scope>NUCLEOTIDE SEQUENCE</scope>
    <source>
        <strain evidence="2">AVDCRST_MAG44</strain>
    </source>
</reference>
<feature type="non-terminal residue" evidence="2">
    <location>
        <position position="1"/>
    </location>
</feature>
<feature type="region of interest" description="Disordered" evidence="1">
    <location>
        <begin position="219"/>
        <end position="238"/>
    </location>
</feature>
<feature type="region of interest" description="Disordered" evidence="1">
    <location>
        <begin position="260"/>
        <end position="380"/>
    </location>
</feature>
<feature type="non-terminal residue" evidence="2">
    <location>
        <position position="380"/>
    </location>
</feature>
<proteinExistence type="predicted"/>
<feature type="compositionally biased region" description="Basic and acidic residues" evidence="1">
    <location>
        <begin position="78"/>
        <end position="92"/>
    </location>
</feature>
<accession>A0A6J4T0S4</accession>